<protein>
    <submittedName>
        <fullName evidence="1">Predicted metalloprotease</fullName>
    </submittedName>
</protein>
<name>A0A1G9BDN2_9EURY</name>
<keyword evidence="1" id="KW-0378">Hydrolase</keyword>
<dbReference type="OrthoDB" id="77241at2157"/>
<dbReference type="Gene3D" id="3.90.45.10">
    <property type="entry name" value="Peptide deformylase"/>
    <property type="match status" value="1"/>
</dbReference>
<dbReference type="AlphaFoldDB" id="A0A1G9BDN2"/>
<dbReference type="EMBL" id="FNFT01000009">
    <property type="protein sequence ID" value="SDK37573.1"/>
    <property type="molecule type" value="Genomic_DNA"/>
</dbReference>
<dbReference type="InterPro" id="IPR036821">
    <property type="entry name" value="Peptide_deformylase_sf"/>
</dbReference>
<dbReference type="RefSeq" id="WP_066958736.1">
    <property type="nucleotide sequence ID" value="NZ_BCNX01000012.1"/>
</dbReference>
<organism evidence="1 2">
    <name type="scientific">Methanoculleus thermophilus</name>
    <dbReference type="NCBI Taxonomy" id="2200"/>
    <lineage>
        <taxon>Archaea</taxon>
        <taxon>Methanobacteriati</taxon>
        <taxon>Methanobacteriota</taxon>
        <taxon>Stenosarchaea group</taxon>
        <taxon>Methanomicrobia</taxon>
        <taxon>Methanomicrobiales</taxon>
        <taxon>Methanomicrobiaceae</taxon>
        <taxon>Methanoculleus</taxon>
    </lineage>
</organism>
<proteinExistence type="predicted"/>
<dbReference type="GO" id="GO:0006508">
    <property type="term" value="P:proteolysis"/>
    <property type="evidence" value="ECO:0007669"/>
    <property type="project" value="UniProtKB-KW"/>
</dbReference>
<evidence type="ECO:0000313" key="1">
    <source>
        <dbReference type="EMBL" id="SDK37573.1"/>
    </source>
</evidence>
<sequence length="174" mass="19661">MEINEIQEEFGFAVAETGLATRFGIPADALIPLLFSLRYGGDWSYASDTIKSLSAVTKTTVYDDASKTGYSLEEIYLFINPVLLHREGTVHRLEKCGNSPLRMLVARPYRVRLGSDRVIKMTVHPTERTIRTEDLDTTEMVFSGSTAYGIDHEMEHLAGREIRGEGLRVFRWNS</sequence>
<keyword evidence="2" id="KW-1185">Reference proteome</keyword>
<reference evidence="1 2" key="1">
    <citation type="submission" date="2016-10" db="EMBL/GenBank/DDBJ databases">
        <authorList>
            <person name="Varghese N."/>
            <person name="Submissions S."/>
        </authorList>
    </citation>
    <scope>NUCLEOTIDE SEQUENCE [LARGE SCALE GENOMIC DNA]</scope>
    <source>
        <strain evidence="1 2">DSM 2373</strain>
    </source>
</reference>
<keyword evidence="1" id="KW-0482">Metalloprotease</keyword>
<dbReference type="SUPFAM" id="SSF56420">
    <property type="entry name" value="Peptide deformylase"/>
    <property type="match status" value="1"/>
</dbReference>
<gene>
    <name evidence="1" type="ORF">SAMN04488571_10916</name>
</gene>
<accession>A0A1G9BDN2</accession>
<dbReference type="GO" id="GO:0008237">
    <property type="term" value="F:metallopeptidase activity"/>
    <property type="evidence" value="ECO:0007669"/>
    <property type="project" value="UniProtKB-KW"/>
</dbReference>
<keyword evidence="1" id="KW-0645">Protease</keyword>
<evidence type="ECO:0000313" key="2">
    <source>
        <dbReference type="Proteomes" id="UP000326500"/>
    </source>
</evidence>
<dbReference type="Proteomes" id="UP000326500">
    <property type="component" value="Unassembled WGS sequence"/>
</dbReference>
<dbReference type="STRING" id="2200.GCA_001571405_02153"/>